<dbReference type="PANTHER" id="PTHR46915:SF2">
    <property type="entry name" value="UBIQUITIN-LIKE PROTEASE 4"/>
    <property type="match status" value="1"/>
</dbReference>
<gene>
    <name evidence="7" type="ORF">SLEP1_g25368</name>
</gene>
<evidence type="ECO:0000256" key="4">
    <source>
        <dbReference type="ARBA" id="ARBA00022807"/>
    </source>
</evidence>
<dbReference type="Gene3D" id="1.10.418.20">
    <property type="match status" value="1"/>
</dbReference>
<evidence type="ECO:0000313" key="8">
    <source>
        <dbReference type="Proteomes" id="UP001054252"/>
    </source>
</evidence>
<keyword evidence="2" id="KW-0645">Protease</keyword>
<dbReference type="EMBL" id="BPVZ01000041">
    <property type="protein sequence ID" value="GKV14502.1"/>
    <property type="molecule type" value="Genomic_DNA"/>
</dbReference>
<feature type="region of interest" description="Disordered" evidence="5">
    <location>
        <begin position="18"/>
        <end position="54"/>
    </location>
</feature>
<evidence type="ECO:0000313" key="7">
    <source>
        <dbReference type="EMBL" id="GKV14502.1"/>
    </source>
</evidence>
<dbReference type="InterPro" id="IPR003653">
    <property type="entry name" value="Peptidase_C48_C"/>
</dbReference>
<protein>
    <recommendedName>
        <fullName evidence="6">Ubiquitin-like protease family profile domain-containing protein</fullName>
    </recommendedName>
</protein>
<evidence type="ECO:0000256" key="5">
    <source>
        <dbReference type="SAM" id="MobiDB-lite"/>
    </source>
</evidence>
<feature type="domain" description="Ubiquitin-like protease family profile" evidence="6">
    <location>
        <begin position="303"/>
        <end position="495"/>
    </location>
</feature>
<feature type="compositionally biased region" description="Basic and acidic residues" evidence="5">
    <location>
        <begin position="26"/>
        <end position="37"/>
    </location>
</feature>
<evidence type="ECO:0000256" key="2">
    <source>
        <dbReference type="ARBA" id="ARBA00022670"/>
    </source>
</evidence>
<dbReference type="GO" id="GO:0016926">
    <property type="term" value="P:protein desumoylation"/>
    <property type="evidence" value="ECO:0007669"/>
    <property type="project" value="UniProtKB-ARBA"/>
</dbReference>
<sequence length="549" mass="63644">MEGGLQVDLSELVSSVDEDPLPVEIIKSDKRQRREQPETMNGDEEPKEDFSTFSDHNLEDSIQSTMHTIRIVGSKLSDKGEKLIARIKCLEDEKERRRQKVDIDGWKKPLKSMNSNIADSSDGSKKEYKPSPAFSQSTLGACFIKKMEENQKGCRIIKSFDKNPTLNSREHQKKRGNMEFFWSEGQKGQSSSKRRNMHPPRKHSLNGYQQHAFSHSDQKGRASSFCSLHNTVDDQPRFDDEKKKAFQAFQATEGLGSKTKQTFVVVDDDELLLGETTQEEAKLPEIAKDARIYYPSRDDPDPVEICFGDIDNLAPEAYLTSTIINFYIRFLQHQASPTNREICDCYFFNTFFYKKLTEAVSDKGSNKFDFGRFRRWWRGVNIFQKAYVLIPIHEDLHWSLVIICIPNKEDESGPIMLHLDSLGLHSSSLVFYNIRSFLEEEWNYLKQEVAPSDLPIGDKVWSQLPSRINEKKIQVPQQKNDSDCGLFVLYFMKRFIEEAPERLRKRDLVMFGKSWFIPEEASGLRRKIRNILIEQFQSAATEYPSFRTF</sequence>
<reference evidence="7 8" key="1">
    <citation type="journal article" date="2021" name="Commun. Biol.">
        <title>The genome of Shorea leprosula (Dipterocarpaceae) highlights the ecological relevance of drought in aseasonal tropical rainforests.</title>
        <authorList>
            <person name="Ng K.K.S."/>
            <person name="Kobayashi M.J."/>
            <person name="Fawcett J.A."/>
            <person name="Hatakeyama M."/>
            <person name="Paape T."/>
            <person name="Ng C.H."/>
            <person name="Ang C.C."/>
            <person name="Tnah L.H."/>
            <person name="Lee C.T."/>
            <person name="Nishiyama T."/>
            <person name="Sese J."/>
            <person name="O'Brien M.J."/>
            <person name="Copetti D."/>
            <person name="Mohd Noor M.I."/>
            <person name="Ong R.C."/>
            <person name="Putra M."/>
            <person name="Sireger I.Z."/>
            <person name="Indrioko S."/>
            <person name="Kosugi Y."/>
            <person name="Izuno A."/>
            <person name="Isagi Y."/>
            <person name="Lee S.L."/>
            <person name="Shimizu K.K."/>
        </authorList>
    </citation>
    <scope>NUCLEOTIDE SEQUENCE [LARGE SCALE GENOMIC DNA]</scope>
    <source>
        <strain evidence="7">214</strain>
    </source>
</reference>
<dbReference type="Proteomes" id="UP001054252">
    <property type="component" value="Unassembled WGS sequence"/>
</dbReference>
<dbReference type="Pfam" id="PF02902">
    <property type="entry name" value="Peptidase_C48"/>
    <property type="match status" value="1"/>
</dbReference>
<keyword evidence="8" id="KW-1185">Reference proteome</keyword>
<dbReference type="GO" id="GO:0006508">
    <property type="term" value="P:proteolysis"/>
    <property type="evidence" value="ECO:0007669"/>
    <property type="project" value="UniProtKB-KW"/>
</dbReference>
<evidence type="ECO:0000256" key="3">
    <source>
        <dbReference type="ARBA" id="ARBA00022801"/>
    </source>
</evidence>
<dbReference type="PROSITE" id="PS50600">
    <property type="entry name" value="ULP_PROTEASE"/>
    <property type="match status" value="1"/>
</dbReference>
<dbReference type="InterPro" id="IPR038765">
    <property type="entry name" value="Papain-like_cys_pep_sf"/>
</dbReference>
<dbReference type="AlphaFoldDB" id="A0AAV5JLR8"/>
<name>A0AAV5JLR8_9ROSI</name>
<accession>A0AAV5JLR8</accession>
<keyword evidence="3" id="KW-0378">Hydrolase</keyword>
<comment type="caution">
    <text evidence="7">The sequence shown here is derived from an EMBL/GenBank/DDBJ whole genome shotgun (WGS) entry which is preliminary data.</text>
</comment>
<organism evidence="7 8">
    <name type="scientific">Rubroshorea leprosula</name>
    <dbReference type="NCBI Taxonomy" id="152421"/>
    <lineage>
        <taxon>Eukaryota</taxon>
        <taxon>Viridiplantae</taxon>
        <taxon>Streptophyta</taxon>
        <taxon>Embryophyta</taxon>
        <taxon>Tracheophyta</taxon>
        <taxon>Spermatophyta</taxon>
        <taxon>Magnoliopsida</taxon>
        <taxon>eudicotyledons</taxon>
        <taxon>Gunneridae</taxon>
        <taxon>Pentapetalae</taxon>
        <taxon>rosids</taxon>
        <taxon>malvids</taxon>
        <taxon>Malvales</taxon>
        <taxon>Dipterocarpaceae</taxon>
        <taxon>Rubroshorea</taxon>
    </lineage>
</organism>
<comment type="similarity">
    <text evidence="1">Belongs to the peptidase C48 family.</text>
</comment>
<evidence type="ECO:0000256" key="1">
    <source>
        <dbReference type="ARBA" id="ARBA00005234"/>
    </source>
</evidence>
<proteinExistence type="inferred from homology"/>
<dbReference type="GO" id="GO:0008234">
    <property type="term" value="F:cysteine-type peptidase activity"/>
    <property type="evidence" value="ECO:0007669"/>
    <property type="project" value="UniProtKB-KW"/>
</dbReference>
<dbReference type="Gene3D" id="3.30.310.130">
    <property type="entry name" value="Ubiquitin-related"/>
    <property type="match status" value="1"/>
</dbReference>
<dbReference type="PANTHER" id="PTHR46915">
    <property type="entry name" value="UBIQUITIN-LIKE PROTEASE 4-RELATED"/>
    <property type="match status" value="1"/>
</dbReference>
<evidence type="ECO:0000259" key="6">
    <source>
        <dbReference type="PROSITE" id="PS50600"/>
    </source>
</evidence>
<keyword evidence="4" id="KW-0788">Thiol protease</keyword>
<dbReference type="SUPFAM" id="SSF54001">
    <property type="entry name" value="Cysteine proteinases"/>
    <property type="match status" value="1"/>
</dbReference>